<dbReference type="AlphaFoldDB" id="A0A0C2FZG4"/>
<feature type="non-terminal residue" evidence="1">
    <location>
        <position position="154"/>
    </location>
</feature>
<name>A0A0C2FZG4_9BILA</name>
<evidence type="ECO:0000313" key="2">
    <source>
        <dbReference type="Proteomes" id="UP000054047"/>
    </source>
</evidence>
<keyword evidence="2" id="KW-1185">Reference proteome</keyword>
<organism evidence="1 2">
    <name type="scientific">Ancylostoma duodenale</name>
    <dbReference type="NCBI Taxonomy" id="51022"/>
    <lineage>
        <taxon>Eukaryota</taxon>
        <taxon>Metazoa</taxon>
        <taxon>Ecdysozoa</taxon>
        <taxon>Nematoda</taxon>
        <taxon>Chromadorea</taxon>
        <taxon>Rhabditida</taxon>
        <taxon>Rhabditina</taxon>
        <taxon>Rhabditomorpha</taxon>
        <taxon>Strongyloidea</taxon>
        <taxon>Ancylostomatidae</taxon>
        <taxon>Ancylostomatinae</taxon>
        <taxon>Ancylostoma</taxon>
    </lineage>
</organism>
<dbReference type="EMBL" id="KN750352">
    <property type="protein sequence ID" value="KIH50231.1"/>
    <property type="molecule type" value="Genomic_DNA"/>
</dbReference>
<dbReference type="Proteomes" id="UP000054047">
    <property type="component" value="Unassembled WGS sequence"/>
</dbReference>
<protein>
    <submittedName>
        <fullName evidence="1">Uncharacterized protein</fullName>
    </submittedName>
</protein>
<reference evidence="1 2" key="1">
    <citation type="submission" date="2013-12" db="EMBL/GenBank/DDBJ databases">
        <title>Draft genome of the parsitic nematode Ancylostoma duodenale.</title>
        <authorList>
            <person name="Mitreva M."/>
        </authorList>
    </citation>
    <scope>NUCLEOTIDE SEQUENCE [LARGE SCALE GENOMIC DNA]</scope>
    <source>
        <strain evidence="1 2">Zhejiang</strain>
    </source>
</reference>
<evidence type="ECO:0000313" key="1">
    <source>
        <dbReference type="EMBL" id="KIH50231.1"/>
    </source>
</evidence>
<proteinExistence type="predicted"/>
<feature type="non-terminal residue" evidence="1">
    <location>
        <position position="1"/>
    </location>
</feature>
<accession>A0A0C2FZG4</accession>
<dbReference type="OrthoDB" id="5869388at2759"/>
<gene>
    <name evidence="1" type="ORF">ANCDUO_19691</name>
</gene>
<sequence>LHTILQAKVPEALPLLDELVKILTPNPREIVEAEKRSRSVVICGIPEGESNNSLSERALLTDKTVSVILDVLDIDVRPVEVYRLGRPVDDRPRLVKCVFPCHRPFFDVLKRASKLRSVTKFKDVFIRRSMTIEERKKDQQLRAEARELNRINHN</sequence>